<accession>A0A382MX09</accession>
<organism evidence="2">
    <name type="scientific">marine metagenome</name>
    <dbReference type="NCBI Taxonomy" id="408172"/>
    <lineage>
        <taxon>unclassified sequences</taxon>
        <taxon>metagenomes</taxon>
        <taxon>ecological metagenomes</taxon>
    </lineage>
</organism>
<dbReference type="SUPFAM" id="SSF56112">
    <property type="entry name" value="Protein kinase-like (PK-like)"/>
    <property type="match status" value="1"/>
</dbReference>
<proteinExistence type="predicted"/>
<dbReference type="InterPro" id="IPR011009">
    <property type="entry name" value="Kinase-like_dom_sf"/>
</dbReference>
<protein>
    <recommendedName>
        <fullName evidence="1">Aminoglycoside phosphotransferase domain-containing protein</fullName>
    </recommendedName>
</protein>
<dbReference type="Pfam" id="PF01636">
    <property type="entry name" value="APH"/>
    <property type="match status" value="1"/>
</dbReference>
<feature type="non-terminal residue" evidence="2">
    <location>
        <position position="305"/>
    </location>
</feature>
<dbReference type="EMBL" id="UINC01096194">
    <property type="protein sequence ID" value="SVC52878.1"/>
    <property type="molecule type" value="Genomic_DNA"/>
</dbReference>
<dbReference type="InterPro" id="IPR002575">
    <property type="entry name" value="Aminoglycoside_PTrfase"/>
</dbReference>
<sequence length="305" mass="36275">MNLSKLRSLSGDASFRKFYRNKNKIIVFSKKDTRKNLLIYDAINKILIKNKIKAPKLISQNYKSKHIQIEDFGNLTVYQKLKKNNKNKLTYYKKIIKLLNLVQKIKTKKIRTFLGSSYKVPKYSKKILLEEAKLFLDWYIPKKIKKKNQTFLKKKLLLVLKSLINKIKFSSKTFVHRDFHVSNLMIKNKKLCVIDSQDAVFGNVAYDLASLIDDVRLKTSIGFKHNIFEEYIKTNKKINVVNFKNDFEILSVLRNFKIIGIFTRLSIRDNKHNYLKLIPYAWKLIEQRIEQNKKFIKLKIILDKY</sequence>
<feature type="domain" description="Aminoglycoside phosphotransferase" evidence="1">
    <location>
        <begin position="6"/>
        <end position="231"/>
    </location>
</feature>
<dbReference type="Gene3D" id="3.30.200.20">
    <property type="entry name" value="Phosphorylase Kinase, domain 1"/>
    <property type="match status" value="1"/>
</dbReference>
<gene>
    <name evidence="2" type="ORF">METZ01_LOCUS305732</name>
</gene>
<dbReference type="AlphaFoldDB" id="A0A382MX09"/>
<evidence type="ECO:0000259" key="1">
    <source>
        <dbReference type="Pfam" id="PF01636"/>
    </source>
</evidence>
<name>A0A382MX09_9ZZZZ</name>
<reference evidence="2" key="1">
    <citation type="submission" date="2018-05" db="EMBL/GenBank/DDBJ databases">
        <authorList>
            <person name="Lanie J.A."/>
            <person name="Ng W.-L."/>
            <person name="Kazmierczak K.M."/>
            <person name="Andrzejewski T.M."/>
            <person name="Davidsen T.M."/>
            <person name="Wayne K.J."/>
            <person name="Tettelin H."/>
            <person name="Glass J.I."/>
            <person name="Rusch D."/>
            <person name="Podicherti R."/>
            <person name="Tsui H.-C.T."/>
            <person name="Winkler M.E."/>
        </authorList>
    </citation>
    <scope>NUCLEOTIDE SEQUENCE</scope>
</reference>
<evidence type="ECO:0000313" key="2">
    <source>
        <dbReference type="EMBL" id="SVC52878.1"/>
    </source>
</evidence>
<dbReference type="Gene3D" id="3.90.1200.10">
    <property type="match status" value="1"/>
</dbReference>